<sequence length="214" mass="23465">MAFAKEKLSVIANVALHLIRLVQLGSLVIAGYGACYLVWQHLYHYCTWYSCGMLGTDAVAVPIGEVLFITASCLLTLEWMLFGGIIVFRAQTGKPSPVNASTQFACACFSLFVYSIGLISFTSISTVRASFPYCYNMWDTSRYDPPEKNYCIVTQNAVSCGLITWIMTTFVAILNLVEYRKDCGVGGIQLSNDTRLPSDADALSIPDVTTNESA</sequence>
<feature type="transmembrane region" description="Helical" evidence="1">
    <location>
        <begin position="156"/>
        <end position="177"/>
    </location>
</feature>
<proteinExistence type="predicted"/>
<keyword evidence="1" id="KW-0812">Transmembrane</keyword>
<keyword evidence="3" id="KW-1185">Reference proteome</keyword>
<feature type="transmembrane region" description="Helical" evidence="1">
    <location>
        <begin position="21"/>
        <end position="39"/>
    </location>
</feature>
<evidence type="ECO:0000313" key="3">
    <source>
        <dbReference type="Proteomes" id="UP000738349"/>
    </source>
</evidence>
<dbReference type="EMBL" id="JAGMUV010000011">
    <property type="protein sequence ID" value="KAH7141104.1"/>
    <property type="molecule type" value="Genomic_DNA"/>
</dbReference>
<gene>
    <name evidence="2" type="ORF">EDB81DRAFT_844076</name>
</gene>
<protein>
    <submittedName>
        <fullName evidence="2">Uncharacterized protein</fullName>
    </submittedName>
</protein>
<accession>A0A9P9EQ15</accession>
<feature type="transmembrane region" description="Helical" evidence="1">
    <location>
        <begin position="59"/>
        <end position="88"/>
    </location>
</feature>
<comment type="caution">
    <text evidence="2">The sequence shown here is derived from an EMBL/GenBank/DDBJ whole genome shotgun (WGS) entry which is preliminary data.</text>
</comment>
<organism evidence="2 3">
    <name type="scientific">Dactylonectria macrodidyma</name>
    <dbReference type="NCBI Taxonomy" id="307937"/>
    <lineage>
        <taxon>Eukaryota</taxon>
        <taxon>Fungi</taxon>
        <taxon>Dikarya</taxon>
        <taxon>Ascomycota</taxon>
        <taxon>Pezizomycotina</taxon>
        <taxon>Sordariomycetes</taxon>
        <taxon>Hypocreomycetidae</taxon>
        <taxon>Hypocreales</taxon>
        <taxon>Nectriaceae</taxon>
        <taxon>Dactylonectria</taxon>
    </lineage>
</organism>
<dbReference type="OrthoDB" id="4977308at2759"/>
<dbReference type="AlphaFoldDB" id="A0A9P9EQ15"/>
<evidence type="ECO:0000256" key="1">
    <source>
        <dbReference type="SAM" id="Phobius"/>
    </source>
</evidence>
<keyword evidence="1" id="KW-1133">Transmembrane helix</keyword>
<reference evidence="2" key="1">
    <citation type="journal article" date="2021" name="Nat. Commun.">
        <title>Genetic determinants of endophytism in the Arabidopsis root mycobiome.</title>
        <authorList>
            <person name="Mesny F."/>
            <person name="Miyauchi S."/>
            <person name="Thiergart T."/>
            <person name="Pickel B."/>
            <person name="Atanasova L."/>
            <person name="Karlsson M."/>
            <person name="Huettel B."/>
            <person name="Barry K.W."/>
            <person name="Haridas S."/>
            <person name="Chen C."/>
            <person name="Bauer D."/>
            <person name="Andreopoulos W."/>
            <person name="Pangilinan J."/>
            <person name="LaButti K."/>
            <person name="Riley R."/>
            <person name="Lipzen A."/>
            <person name="Clum A."/>
            <person name="Drula E."/>
            <person name="Henrissat B."/>
            <person name="Kohler A."/>
            <person name="Grigoriev I.V."/>
            <person name="Martin F.M."/>
            <person name="Hacquard S."/>
        </authorList>
    </citation>
    <scope>NUCLEOTIDE SEQUENCE</scope>
    <source>
        <strain evidence="2">MPI-CAGE-AT-0147</strain>
    </source>
</reference>
<feature type="transmembrane region" description="Helical" evidence="1">
    <location>
        <begin position="100"/>
        <end position="121"/>
    </location>
</feature>
<name>A0A9P9EQ15_9HYPO</name>
<keyword evidence="1" id="KW-0472">Membrane</keyword>
<evidence type="ECO:0000313" key="2">
    <source>
        <dbReference type="EMBL" id="KAH7141104.1"/>
    </source>
</evidence>
<dbReference type="Proteomes" id="UP000738349">
    <property type="component" value="Unassembled WGS sequence"/>
</dbReference>